<dbReference type="RefSeq" id="XP_025515532.1">
    <property type="nucleotide sequence ID" value="XM_025662870.1"/>
</dbReference>
<evidence type="ECO:0000313" key="4">
    <source>
        <dbReference type="Proteomes" id="UP000249526"/>
    </source>
</evidence>
<proteinExistence type="predicted"/>
<sequence>MAPTIADKPDQPVDRKRKWPTTSKLQTFEFAPTIADKPDQLIKRKNQWPTNSMPLLIRSVQIAQEAPGMGTDSAVRTQPSEQHGMWHVACVSRATLHSLITYEPRTENEKGELLLPKHVISDLVPKWEAAYDHQRYPDEVTRHGGSRLRAVPTYDATRDHDSKFVATRGTPEHENRRLKRTVKDKIVLNALAQGLYDVEGQEEAKGQGAVHAKGDPTMEEQFKATLERLAMERGRYAKRITDMKVRTDAAKLELSHRIKELENQTRTMQRALVTAWNVATELQEHIVALEEQLAQRPQAIIAMPYEVFLPLYAHVRAGSSTSRAAIG</sequence>
<evidence type="ECO:0000256" key="2">
    <source>
        <dbReference type="SAM" id="MobiDB-lite"/>
    </source>
</evidence>
<name>A0A8G1R6C8_9EURO</name>
<keyword evidence="4" id="KW-1185">Reference proteome</keyword>
<evidence type="ECO:0000256" key="1">
    <source>
        <dbReference type="SAM" id="Coils"/>
    </source>
</evidence>
<dbReference type="AlphaFoldDB" id="A0A8G1R6C8"/>
<reference evidence="3 4" key="1">
    <citation type="submission" date="2018-02" db="EMBL/GenBank/DDBJ databases">
        <title>The genomes of Aspergillus section Nigri reveals drivers in fungal speciation.</title>
        <authorList>
            <consortium name="DOE Joint Genome Institute"/>
            <person name="Vesth T.C."/>
            <person name="Nybo J."/>
            <person name="Theobald S."/>
            <person name="Brandl J."/>
            <person name="Frisvad J.C."/>
            <person name="Nielsen K.F."/>
            <person name="Lyhne E.K."/>
            <person name="Kogle M.E."/>
            <person name="Kuo A."/>
            <person name="Riley R."/>
            <person name="Clum A."/>
            <person name="Nolan M."/>
            <person name="Lipzen A."/>
            <person name="Salamov A."/>
            <person name="Henrissat B."/>
            <person name="Wiebenga A."/>
            <person name="De vries R.P."/>
            <person name="Grigoriev I.V."/>
            <person name="Mortensen U.H."/>
            <person name="Andersen M.R."/>
            <person name="Baker S.E."/>
        </authorList>
    </citation>
    <scope>NUCLEOTIDE SEQUENCE [LARGE SCALE GENOMIC DNA]</scope>
    <source>
        <strain evidence="3 4">CBS 112811</strain>
    </source>
</reference>
<evidence type="ECO:0000313" key="3">
    <source>
        <dbReference type="EMBL" id="RAH57610.1"/>
    </source>
</evidence>
<organism evidence="3 4">
    <name type="scientific">Aspergillus piperis CBS 112811</name>
    <dbReference type="NCBI Taxonomy" id="1448313"/>
    <lineage>
        <taxon>Eukaryota</taxon>
        <taxon>Fungi</taxon>
        <taxon>Dikarya</taxon>
        <taxon>Ascomycota</taxon>
        <taxon>Pezizomycotina</taxon>
        <taxon>Eurotiomycetes</taxon>
        <taxon>Eurotiomycetidae</taxon>
        <taxon>Eurotiales</taxon>
        <taxon>Aspergillaceae</taxon>
        <taxon>Aspergillus</taxon>
        <taxon>Aspergillus subgen. Circumdati</taxon>
    </lineage>
</organism>
<feature type="region of interest" description="Disordered" evidence="2">
    <location>
        <begin position="1"/>
        <end position="21"/>
    </location>
</feature>
<feature type="coiled-coil region" evidence="1">
    <location>
        <begin position="244"/>
        <end position="271"/>
    </location>
</feature>
<dbReference type="Proteomes" id="UP000249526">
    <property type="component" value="Unassembled WGS sequence"/>
</dbReference>
<accession>A0A8G1R6C8</accession>
<gene>
    <name evidence="3" type="ORF">BO85DRAFT_478060</name>
</gene>
<protein>
    <submittedName>
        <fullName evidence="3">Uncharacterized protein</fullName>
    </submittedName>
</protein>
<keyword evidence="1" id="KW-0175">Coiled coil</keyword>
<dbReference type="EMBL" id="KZ825062">
    <property type="protein sequence ID" value="RAH57610.1"/>
    <property type="molecule type" value="Genomic_DNA"/>
</dbReference>
<dbReference type="GeneID" id="37166272"/>